<feature type="transmembrane region" description="Helical" evidence="1">
    <location>
        <begin position="48"/>
        <end position="68"/>
    </location>
</feature>
<protein>
    <submittedName>
        <fullName evidence="2">Stage II sporulation protein P</fullName>
    </submittedName>
</protein>
<dbReference type="AlphaFoldDB" id="A0A2T2XKK5"/>
<dbReference type="InterPro" id="IPR010897">
    <property type="entry name" value="Spore_II_P"/>
</dbReference>
<evidence type="ECO:0000313" key="3">
    <source>
        <dbReference type="Proteomes" id="UP000242972"/>
    </source>
</evidence>
<keyword evidence="1" id="KW-0812">Transmembrane</keyword>
<dbReference type="Pfam" id="PF07454">
    <property type="entry name" value="SpoIIP"/>
    <property type="match status" value="1"/>
</dbReference>
<name>A0A2T2XKK5_9FIRM</name>
<proteinExistence type="predicted"/>
<dbReference type="Proteomes" id="UP000242972">
    <property type="component" value="Unassembled WGS sequence"/>
</dbReference>
<organism evidence="2 3">
    <name type="scientific">Sulfobacillus benefaciens</name>
    <dbReference type="NCBI Taxonomy" id="453960"/>
    <lineage>
        <taxon>Bacteria</taxon>
        <taxon>Bacillati</taxon>
        <taxon>Bacillota</taxon>
        <taxon>Clostridia</taxon>
        <taxon>Eubacteriales</taxon>
        <taxon>Clostridiales Family XVII. Incertae Sedis</taxon>
        <taxon>Sulfobacillus</taxon>
    </lineage>
</organism>
<accession>A0A2T2XKK5</accession>
<comment type="caution">
    <text evidence="2">The sequence shown here is derived from an EMBL/GenBank/DDBJ whole genome shotgun (WGS) entry which is preliminary data.</text>
</comment>
<evidence type="ECO:0000313" key="2">
    <source>
        <dbReference type="EMBL" id="PSR34958.1"/>
    </source>
</evidence>
<dbReference type="EMBL" id="PXYW01000005">
    <property type="protein sequence ID" value="PSR34958.1"/>
    <property type="molecule type" value="Genomic_DNA"/>
</dbReference>
<keyword evidence="1" id="KW-0472">Membrane</keyword>
<keyword evidence="1" id="KW-1133">Transmembrane helix</keyword>
<gene>
    <name evidence="2" type="ORF">C7B46_03330</name>
</gene>
<evidence type="ECO:0000256" key="1">
    <source>
        <dbReference type="SAM" id="Phobius"/>
    </source>
</evidence>
<sequence length="411" mass="45923">MRGRRGWHRPRIVWFFGRRPRFHRRRRIPLAGAPKRPVRHRWPRPRRIPWTSITLYGAAIAFALIVLWRVPPKNPGPAIPVLGHLGSEGKHSWLQNSLSILQQSPASLRDWLNQGVPLMGLVMHPRPFAWHWKSLIMTGLTDISGVRLNSLNALMAVEIPALNAIPSALTTPSRAKPLPTPAGQEAVMEGLPGDGSRVWAQLGQSPMVGIYQTHSRESFWSELPPGVPLADSTTWSKTIVQVGWWLSQDLNQLGVSVVQSRVDNMKEGLLASYNTSYHTAKQLLRWYPSVKVLIDLHRGQAAGSETTGIVHGIKMARILIVVGTNKLLPDPYWHQNLAFAMRLAKELGVVAPGILRGNGIDMVPYRYNQQLMPNDLLIEIGGPDNTLAEERYAAYDLAEALAQILPSHHRP</sequence>
<dbReference type="NCBIfam" id="TIGR02867">
    <property type="entry name" value="spore_II_P"/>
    <property type="match status" value="1"/>
</dbReference>
<reference evidence="2 3" key="1">
    <citation type="journal article" date="2014" name="BMC Genomics">
        <title>Comparison of environmental and isolate Sulfobacillus genomes reveals diverse carbon, sulfur, nitrogen, and hydrogen metabolisms.</title>
        <authorList>
            <person name="Justice N.B."/>
            <person name="Norman A."/>
            <person name="Brown C.T."/>
            <person name="Singh A."/>
            <person name="Thomas B.C."/>
            <person name="Banfield J.F."/>
        </authorList>
    </citation>
    <scope>NUCLEOTIDE SEQUENCE [LARGE SCALE GENOMIC DNA]</scope>
    <source>
        <strain evidence="2">AMDSBA4</strain>
    </source>
</reference>